<proteinExistence type="predicted"/>
<dbReference type="RefSeq" id="WP_328661811.1">
    <property type="nucleotide sequence ID" value="NZ_BAAATN010000029.1"/>
</dbReference>
<organism evidence="1 2">
    <name type="scientific">Streptomyces lienomycini</name>
    <dbReference type="NCBI Taxonomy" id="284035"/>
    <lineage>
        <taxon>Bacteria</taxon>
        <taxon>Bacillati</taxon>
        <taxon>Actinomycetota</taxon>
        <taxon>Actinomycetes</taxon>
        <taxon>Kitasatosporales</taxon>
        <taxon>Streptomycetaceae</taxon>
        <taxon>Streptomyces</taxon>
    </lineage>
</organism>
<dbReference type="Proteomes" id="UP001595855">
    <property type="component" value="Unassembled WGS sequence"/>
</dbReference>
<gene>
    <name evidence="1" type="primary">mftB</name>
    <name evidence="1" type="ORF">ACFPRC_37130</name>
</gene>
<evidence type="ECO:0000313" key="1">
    <source>
        <dbReference type="EMBL" id="MFC5020442.1"/>
    </source>
</evidence>
<evidence type="ECO:0000313" key="2">
    <source>
        <dbReference type="Proteomes" id="UP001595855"/>
    </source>
</evidence>
<name>A0ABV9X6N4_9ACTN</name>
<comment type="caution">
    <text evidence="1">The sequence shown here is derived from an EMBL/GenBank/DDBJ whole genome shotgun (WGS) entry which is preliminary data.</text>
</comment>
<keyword evidence="2" id="KW-1185">Reference proteome</keyword>
<dbReference type="Pfam" id="PF26520">
    <property type="entry name" value="MftB_chaperone"/>
    <property type="match status" value="1"/>
</dbReference>
<protein>
    <submittedName>
        <fullName evidence="1">Mycofactocin biosynthesis chaperone MftB</fullName>
    </submittedName>
</protein>
<dbReference type="InterPro" id="IPR023850">
    <property type="entry name" value="MftB"/>
</dbReference>
<dbReference type="EMBL" id="JBHSJO010000003">
    <property type="protein sequence ID" value="MFC5020442.1"/>
    <property type="molecule type" value="Genomic_DNA"/>
</dbReference>
<reference evidence="2" key="1">
    <citation type="journal article" date="2019" name="Int. J. Syst. Evol. Microbiol.">
        <title>The Global Catalogue of Microorganisms (GCM) 10K type strain sequencing project: providing services to taxonomists for standard genome sequencing and annotation.</title>
        <authorList>
            <consortium name="The Broad Institute Genomics Platform"/>
            <consortium name="The Broad Institute Genome Sequencing Center for Infectious Disease"/>
            <person name="Wu L."/>
            <person name="Ma J."/>
        </authorList>
    </citation>
    <scope>NUCLEOTIDE SEQUENCE [LARGE SCALE GENOMIC DNA]</scope>
    <source>
        <strain evidence="2">CGMCC 4.1542</strain>
    </source>
</reference>
<accession>A0ABV9X6N4</accession>
<sequence>MFHPERPYRCAPGVALRPERFGALAYDFRTRRLSFLKSPELVRVVTALGDHPDVHAALDAAQVAPGRRESCLRALAALAASGVVEARGERMPERAA</sequence>
<dbReference type="NCBIfam" id="TIGR03967">
    <property type="entry name" value="mycofact_MftB"/>
    <property type="match status" value="1"/>
</dbReference>